<accession>A0A9W6CD70</accession>
<dbReference type="GO" id="GO:0080120">
    <property type="term" value="P:CAAX-box protein maturation"/>
    <property type="evidence" value="ECO:0007669"/>
    <property type="project" value="UniProtKB-ARBA"/>
</dbReference>
<dbReference type="RefSeq" id="WP_138372554.1">
    <property type="nucleotide sequence ID" value="NZ_BSBO01000037.1"/>
</dbReference>
<sequence>MNRQTKPLKPYHGLIVLILTAVCIFLIGPVLSNYMGLYGTLISELLMLAGAVGCTFLFRGNPKYVFPIHKPTPHGLFGTFLFWMGTIGIAMVFTVVLACFFPDEIMGTSAGLSYTFLSVPVLVAVLIVSITPAFCEEAVFRGIVFNSFWPIGNKWIVIVLTGCIFGAFHGSIWRFFPTAILGMAMAYLLAETGNMVYNIMFHAINNLLPLVLMFGMQWLMDGLYQVAGSAAYSQTGSYSFSYNLASAGIYVAMTGIALVLIYAGNFLIHMGRKGYEGKMFGGHRKKHLYILIGAAVGFFVLGCFLVIASAAAGAFGRMIYY</sequence>
<keyword evidence="1" id="KW-0812">Transmembrane</keyword>
<name>A0A9W6CD70_9FIRM</name>
<feature type="transmembrane region" description="Helical" evidence="1">
    <location>
        <begin position="247"/>
        <end position="268"/>
    </location>
</feature>
<feature type="transmembrane region" description="Helical" evidence="1">
    <location>
        <begin position="207"/>
        <end position="227"/>
    </location>
</feature>
<dbReference type="EMBL" id="BSBO01000037">
    <property type="protein sequence ID" value="GLG05816.1"/>
    <property type="molecule type" value="Genomic_DNA"/>
</dbReference>
<evidence type="ECO:0000259" key="2">
    <source>
        <dbReference type="Pfam" id="PF02517"/>
    </source>
</evidence>
<dbReference type="GO" id="GO:0004175">
    <property type="term" value="F:endopeptidase activity"/>
    <property type="evidence" value="ECO:0007669"/>
    <property type="project" value="UniProtKB-ARBA"/>
</dbReference>
<reference evidence="3" key="2">
    <citation type="submission" date="2022-11" db="EMBL/GenBank/DDBJ databases">
        <title>Draft genome sequence of Sellimonas catena strain 12EGH17.</title>
        <authorList>
            <person name="Hisatomi A."/>
            <person name="Ohkuma M."/>
            <person name="Sakamoto M."/>
        </authorList>
    </citation>
    <scope>NUCLEOTIDE SEQUENCE</scope>
    <source>
        <strain evidence="3">12EGH17</strain>
    </source>
</reference>
<feature type="transmembrane region" description="Helical" evidence="1">
    <location>
        <begin position="288"/>
        <end position="315"/>
    </location>
</feature>
<gene>
    <name evidence="3" type="ORF">Selli1_29900</name>
    <name evidence="4" type="ORF">Selli2_06310</name>
</gene>
<dbReference type="Proteomes" id="UP001145094">
    <property type="component" value="Unassembled WGS sequence"/>
</dbReference>
<feature type="transmembrane region" description="Helical" evidence="1">
    <location>
        <begin position="37"/>
        <end position="58"/>
    </location>
</feature>
<organism evidence="4 5">
    <name type="scientific">Sellimonas catena</name>
    <dbReference type="NCBI Taxonomy" id="2994035"/>
    <lineage>
        <taxon>Bacteria</taxon>
        <taxon>Bacillati</taxon>
        <taxon>Bacillota</taxon>
        <taxon>Clostridia</taxon>
        <taxon>Lachnospirales</taxon>
        <taxon>Lachnospiraceae</taxon>
        <taxon>Sellimonas</taxon>
    </lineage>
</organism>
<dbReference type="Proteomes" id="UP001145145">
    <property type="component" value="Unassembled WGS sequence"/>
</dbReference>
<reference evidence="4 6" key="5">
    <citation type="journal article" date="2023" name="Int. J. Syst. Evol. Microbiol.">
        <title>Sellimonas catena sp. nov., isolated from human faeces.</title>
        <authorList>
            <person name="Hisatomi A."/>
            <person name="Ohkuma M."/>
            <person name="Sakamoto M."/>
        </authorList>
    </citation>
    <scope>NUCLEOTIDE SEQUENCE</scope>
    <source>
        <strain evidence="3 6">12EGH17</strain>
        <strain evidence="4">18CBH55</strain>
    </source>
</reference>
<keyword evidence="1" id="KW-1133">Transmembrane helix</keyword>
<reference evidence="4" key="3">
    <citation type="submission" date="2022-11" db="EMBL/GenBank/DDBJ databases">
        <title>Draft genome sequence of Sellimonas catena strain 18CBH55.</title>
        <authorList>
            <person name="Atsushi H."/>
            <person name="Moriya O."/>
            <person name="Mitsuo S."/>
        </authorList>
    </citation>
    <scope>NUCLEOTIDE SEQUENCE</scope>
    <source>
        <strain evidence="4">18CBH55</strain>
    </source>
</reference>
<feature type="transmembrane region" description="Helical" evidence="1">
    <location>
        <begin position="79"/>
        <end position="101"/>
    </location>
</feature>
<dbReference type="InterPro" id="IPR003675">
    <property type="entry name" value="Rce1/LyrA-like_dom"/>
</dbReference>
<dbReference type="AlphaFoldDB" id="A0A9W6CD70"/>
<feature type="transmembrane region" description="Helical" evidence="1">
    <location>
        <begin position="12"/>
        <end position="31"/>
    </location>
</feature>
<evidence type="ECO:0000313" key="5">
    <source>
        <dbReference type="Proteomes" id="UP001145094"/>
    </source>
</evidence>
<evidence type="ECO:0000313" key="6">
    <source>
        <dbReference type="Proteomes" id="UP001145145"/>
    </source>
</evidence>
<evidence type="ECO:0000313" key="4">
    <source>
        <dbReference type="EMBL" id="GLG89204.1"/>
    </source>
</evidence>
<keyword evidence="1" id="KW-0472">Membrane</keyword>
<reference evidence="4" key="4">
    <citation type="submission" date="2022-11" db="EMBL/GenBank/DDBJ databases">
        <title>Draft genome sequence of Sellimonas catena strain 18CBH55.</title>
        <authorList>
            <person name="Hisatomi A."/>
            <person name="Ohkuma M."/>
            <person name="Sakamoto M."/>
        </authorList>
    </citation>
    <scope>NUCLEOTIDE SEQUENCE</scope>
    <source>
        <strain evidence="4">18CBH55</strain>
    </source>
</reference>
<proteinExistence type="predicted"/>
<dbReference type="PANTHER" id="PTHR43592">
    <property type="entry name" value="CAAX AMINO TERMINAL PROTEASE"/>
    <property type="match status" value="1"/>
</dbReference>
<reference evidence="3" key="1">
    <citation type="submission" date="2022-11" db="EMBL/GenBank/DDBJ databases">
        <title>Draft genome sequence of Sellimonas catena strain 12EGH17.</title>
        <authorList>
            <person name="Atsushi H."/>
            <person name="Moriya O."/>
            <person name="Mitsuo S."/>
        </authorList>
    </citation>
    <scope>NUCLEOTIDE SEQUENCE</scope>
    <source>
        <strain evidence="3">12EGH17</strain>
    </source>
</reference>
<protein>
    <recommendedName>
        <fullName evidence="2">CAAX prenyl protease 2/Lysostaphin resistance protein A-like domain-containing protein</fullName>
    </recommendedName>
</protein>
<evidence type="ECO:0000256" key="1">
    <source>
        <dbReference type="SAM" id="Phobius"/>
    </source>
</evidence>
<dbReference type="PANTHER" id="PTHR43592:SF15">
    <property type="entry name" value="CAAX AMINO TERMINAL PROTEASE FAMILY PROTEIN"/>
    <property type="match status" value="1"/>
</dbReference>
<comment type="caution">
    <text evidence="4">The sequence shown here is derived from an EMBL/GenBank/DDBJ whole genome shotgun (WGS) entry which is preliminary data.</text>
</comment>
<feature type="transmembrane region" description="Helical" evidence="1">
    <location>
        <begin position="155"/>
        <end position="173"/>
    </location>
</feature>
<evidence type="ECO:0000313" key="3">
    <source>
        <dbReference type="EMBL" id="GLG05816.1"/>
    </source>
</evidence>
<feature type="domain" description="CAAX prenyl protease 2/Lysostaphin resistance protein A-like" evidence="2">
    <location>
        <begin position="121"/>
        <end position="208"/>
    </location>
</feature>
<feature type="transmembrane region" description="Helical" evidence="1">
    <location>
        <begin position="113"/>
        <end position="134"/>
    </location>
</feature>
<dbReference type="Pfam" id="PF02517">
    <property type="entry name" value="Rce1-like"/>
    <property type="match status" value="1"/>
</dbReference>
<dbReference type="EMBL" id="BSCH01000003">
    <property type="protein sequence ID" value="GLG89204.1"/>
    <property type="molecule type" value="Genomic_DNA"/>
</dbReference>
<keyword evidence="6" id="KW-1185">Reference proteome</keyword>